<dbReference type="Pfam" id="PF25762">
    <property type="entry name" value="HAUS1"/>
    <property type="match status" value="1"/>
</dbReference>
<sequence length="216" mass="24863">MKVNCSENETHYKLYEALTKRENLEQKALASLTLDILKDLNISIEKLPQKSQNILRQVAESQSLLEIENLDSVTISLHRSREISEKLADEYEILKLKQKNAELQAKINRNNSSIEELRKELESSKISLSSQNPNPENIHDHIKQMKQKLVSYEENYEKAKSKYAVLSVPEAILPKSLASQVTSLLALQEEASALKQRADDFLLMKEARETFSRLRR</sequence>
<accession>A0A8B8IBX3</accession>
<dbReference type="OMA" id="IHDHIKQ"/>
<organism evidence="2 3">
    <name type="scientific">Vanessa tameamea</name>
    <name type="common">Kamehameha butterfly</name>
    <dbReference type="NCBI Taxonomy" id="334116"/>
    <lineage>
        <taxon>Eukaryota</taxon>
        <taxon>Metazoa</taxon>
        <taxon>Ecdysozoa</taxon>
        <taxon>Arthropoda</taxon>
        <taxon>Hexapoda</taxon>
        <taxon>Insecta</taxon>
        <taxon>Pterygota</taxon>
        <taxon>Neoptera</taxon>
        <taxon>Endopterygota</taxon>
        <taxon>Lepidoptera</taxon>
        <taxon>Glossata</taxon>
        <taxon>Ditrysia</taxon>
        <taxon>Papilionoidea</taxon>
        <taxon>Nymphalidae</taxon>
        <taxon>Nymphalinae</taxon>
        <taxon>Vanessa</taxon>
    </lineage>
</organism>
<name>A0A8B8IBX3_VANTA</name>
<dbReference type="InterPro" id="IPR026243">
    <property type="entry name" value="HAUS1"/>
</dbReference>
<gene>
    <name evidence="3" type="primary">LOC113399587</name>
</gene>
<dbReference type="OrthoDB" id="8117728at2759"/>
<evidence type="ECO:0000313" key="2">
    <source>
        <dbReference type="Proteomes" id="UP001652626"/>
    </source>
</evidence>
<dbReference type="Proteomes" id="UP001652626">
    <property type="component" value="Chromosome 24"/>
</dbReference>
<feature type="coiled-coil region" evidence="1">
    <location>
        <begin position="84"/>
        <end position="162"/>
    </location>
</feature>
<keyword evidence="2" id="KW-1185">Reference proteome</keyword>
<keyword evidence="1" id="KW-0175">Coiled coil</keyword>
<evidence type="ECO:0000256" key="1">
    <source>
        <dbReference type="SAM" id="Coils"/>
    </source>
</evidence>
<dbReference type="GeneID" id="113399587"/>
<dbReference type="RefSeq" id="XP_026494530.2">
    <property type="nucleotide sequence ID" value="XM_026638745.2"/>
</dbReference>
<dbReference type="AlphaFoldDB" id="A0A8B8IBX3"/>
<reference evidence="3" key="1">
    <citation type="submission" date="2025-08" db="UniProtKB">
        <authorList>
            <consortium name="RefSeq"/>
        </authorList>
    </citation>
    <scope>IDENTIFICATION</scope>
    <source>
        <tissue evidence="3">Whole body</tissue>
    </source>
</reference>
<evidence type="ECO:0000313" key="3">
    <source>
        <dbReference type="RefSeq" id="XP_026494530.2"/>
    </source>
</evidence>
<proteinExistence type="predicted"/>
<protein>
    <submittedName>
        <fullName evidence="3">Uncharacterized protein LOC113399587</fullName>
    </submittedName>
</protein>